<evidence type="ECO:0000313" key="4">
    <source>
        <dbReference type="Proteomes" id="UP001354931"/>
    </source>
</evidence>
<keyword evidence="4" id="KW-1185">Reference proteome</keyword>
<gene>
    <name evidence="3" type="ORF">OKJ99_41710</name>
</gene>
<feature type="compositionally biased region" description="Basic and acidic residues" evidence="1">
    <location>
        <begin position="157"/>
        <end position="175"/>
    </location>
</feature>
<evidence type="ECO:0000313" key="3">
    <source>
        <dbReference type="EMBL" id="MEB8344011.1"/>
    </source>
</evidence>
<feature type="compositionally biased region" description="Low complexity" evidence="1">
    <location>
        <begin position="130"/>
        <end position="142"/>
    </location>
</feature>
<feature type="region of interest" description="Disordered" evidence="1">
    <location>
        <begin position="296"/>
        <end position="362"/>
    </location>
</feature>
<protein>
    <recommendedName>
        <fullName evidence="5">DUF4232 domain-containing protein</fullName>
    </recommendedName>
</protein>
<keyword evidence="2" id="KW-0472">Membrane</keyword>
<feature type="region of interest" description="Disordered" evidence="1">
    <location>
        <begin position="253"/>
        <end position="275"/>
    </location>
</feature>
<evidence type="ECO:0008006" key="5">
    <source>
        <dbReference type="Google" id="ProtNLM"/>
    </source>
</evidence>
<feature type="transmembrane region" description="Helical" evidence="2">
    <location>
        <begin position="93"/>
        <end position="112"/>
    </location>
</feature>
<sequence length="383" mass="37195">MNPHLDGGPGRAADEVSEPEDAPDPTGSGEAGQAGPADTGLGDTGPADTGLGDDELAVRRMMRQAVADLEPSEQALDELHRAVPVRRARKRQAAVGAIAVGVFAAMAVPAVLHVTNPDSSGDRPTIAGNSSDATRGGATSGTASGGTGQGDAGKPSHTKDKGKGAKKDKKGDGRRATGGATAGADPASTAAATSPTCEASELGRPQATVGAPDGDGKVYGTFRVANVSGSNCTVDSAGSVVTVAQGAADPAKVSVVDHTSGDGSGLPDPSTEPSQVILEPGKAYEVRFAWVPSASCSATGGSSGGSGGGDPTPTPSPTGDGTDSGDATTGTDTQTTTQLGSDGGDEGSVAVSHTAEPGAPVAATTISNACEGTVYRTGLLPAS</sequence>
<dbReference type="Proteomes" id="UP001354931">
    <property type="component" value="Unassembled WGS sequence"/>
</dbReference>
<dbReference type="EMBL" id="JAOZYC010000207">
    <property type="protein sequence ID" value="MEB8344011.1"/>
    <property type="molecule type" value="Genomic_DNA"/>
</dbReference>
<reference evidence="3 4" key="1">
    <citation type="submission" date="2022-10" db="EMBL/GenBank/DDBJ databases">
        <authorList>
            <person name="Xie J."/>
            <person name="Shen N."/>
        </authorList>
    </citation>
    <scope>NUCLEOTIDE SEQUENCE [LARGE SCALE GENOMIC DNA]</scope>
    <source>
        <strain evidence="3 4">YIM65594</strain>
    </source>
</reference>
<keyword evidence="2" id="KW-1133">Transmembrane helix</keyword>
<proteinExistence type="predicted"/>
<dbReference type="RefSeq" id="WP_326023844.1">
    <property type="nucleotide sequence ID" value="NZ_JAOZYC010000207.1"/>
</dbReference>
<organism evidence="3 4">
    <name type="scientific">Streptomyces endophyticus</name>
    <dbReference type="NCBI Taxonomy" id="714166"/>
    <lineage>
        <taxon>Bacteria</taxon>
        <taxon>Bacillati</taxon>
        <taxon>Actinomycetota</taxon>
        <taxon>Actinomycetes</taxon>
        <taxon>Kitasatosporales</taxon>
        <taxon>Streptomycetaceae</taxon>
        <taxon>Streptomyces</taxon>
    </lineage>
</organism>
<feature type="compositionally biased region" description="Gly residues" evidence="1">
    <location>
        <begin position="301"/>
        <end position="310"/>
    </location>
</feature>
<accession>A0ABU6FMC8</accession>
<feature type="compositionally biased region" description="Low complexity" evidence="1">
    <location>
        <begin position="177"/>
        <end position="196"/>
    </location>
</feature>
<comment type="caution">
    <text evidence="3">The sequence shown here is derived from an EMBL/GenBank/DDBJ whole genome shotgun (WGS) entry which is preliminary data.</text>
</comment>
<feature type="compositionally biased region" description="Low complexity" evidence="1">
    <location>
        <begin position="317"/>
        <end position="340"/>
    </location>
</feature>
<evidence type="ECO:0000256" key="2">
    <source>
        <dbReference type="SAM" id="Phobius"/>
    </source>
</evidence>
<name>A0ABU6FMC8_9ACTN</name>
<keyword evidence="2" id="KW-0812">Transmembrane</keyword>
<evidence type="ECO:0000256" key="1">
    <source>
        <dbReference type="SAM" id="MobiDB-lite"/>
    </source>
</evidence>
<feature type="region of interest" description="Disordered" evidence="1">
    <location>
        <begin position="1"/>
        <end position="53"/>
    </location>
</feature>
<feature type="region of interest" description="Disordered" evidence="1">
    <location>
        <begin position="114"/>
        <end position="215"/>
    </location>
</feature>